<dbReference type="AlphaFoldDB" id="A0AAE0N677"/>
<dbReference type="InterPro" id="IPR036603">
    <property type="entry name" value="RBP11-like"/>
</dbReference>
<dbReference type="InterPro" id="IPR001514">
    <property type="entry name" value="DNA-dir_RNA_pol_30-40kDasu_CS"/>
</dbReference>
<dbReference type="GO" id="GO:0005665">
    <property type="term" value="C:RNA polymerase II, core complex"/>
    <property type="evidence" value="ECO:0007669"/>
    <property type="project" value="TreeGrafter"/>
</dbReference>
<evidence type="ECO:0000259" key="9">
    <source>
        <dbReference type="SMART" id="SM00662"/>
    </source>
</evidence>
<name>A0AAE0N677_9PEZI</name>
<evidence type="ECO:0000256" key="7">
    <source>
        <dbReference type="ARBA" id="ARBA00072506"/>
    </source>
</evidence>
<dbReference type="FunFam" id="2.170.120.12:FF:000002">
    <property type="entry name" value="DNA-directed RNA polymerase II subunit RPB3"/>
    <property type="match status" value="1"/>
</dbReference>
<dbReference type="Pfam" id="PF01193">
    <property type="entry name" value="RNA_pol_L"/>
    <property type="match status" value="1"/>
</dbReference>
<dbReference type="EMBL" id="JAULSN010000005">
    <property type="protein sequence ID" value="KAK3371683.1"/>
    <property type="molecule type" value="Genomic_DNA"/>
</dbReference>
<protein>
    <recommendedName>
        <fullName evidence="7">DNA-directed RNA polymerase II subunit RPB3</fullName>
    </recommendedName>
</protein>
<dbReference type="InterPro" id="IPR011262">
    <property type="entry name" value="DNA-dir_RNA_pol_insert"/>
</dbReference>
<evidence type="ECO:0000313" key="10">
    <source>
        <dbReference type="EMBL" id="KAK3371683.1"/>
    </source>
</evidence>
<evidence type="ECO:0000256" key="1">
    <source>
        <dbReference type="ARBA" id="ARBA00004123"/>
    </source>
</evidence>
<comment type="similarity">
    <text evidence="6">Belongs to the archaeal Rpo3/eukaryotic RPB3 RNA polymerase subunit family.</text>
</comment>
<proteinExistence type="inferred from homology"/>
<evidence type="ECO:0000256" key="6">
    <source>
        <dbReference type="ARBA" id="ARBA00025804"/>
    </source>
</evidence>
<keyword evidence="11" id="KW-1185">Reference proteome</keyword>
<reference evidence="10" key="2">
    <citation type="submission" date="2023-06" db="EMBL/GenBank/DDBJ databases">
        <authorList>
            <consortium name="Lawrence Berkeley National Laboratory"/>
            <person name="Haridas S."/>
            <person name="Hensen N."/>
            <person name="Bonometti L."/>
            <person name="Westerberg I."/>
            <person name="Brannstrom I.O."/>
            <person name="Guillou S."/>
            <person name="Cros-Aarteil S."/>
            <person name="Calhoun S."/>
            <person name="Kuo A."/>
            <person name="Mondo S."/>
            <person name="Pangilinan J."/>
            <person name="Riley R."/>
            <person name="Labutti K."/>
            <person name="Andreopoulos B."/>
            <person name="Lipzen A."/>
            <person name="Chen C."/>
            <person name="Yanf M."/>
            <person name="Daum C."/>
            <person name="Ng V."/>
            <person name="Clum A."/>
            <person name="Steindorff A."/>
            <person name="Ohm R."/>
            <person name="Martin F."/>
            <person name="Silar P."/>
            <person name="Natvig D."/>
            <person name="Lalanne C."/>
            <person name="Gautier V."/>
            <person name="Ament-Velasquez S.L."/>
            <person name="Kruys A."/>
            <person name="Hutchinson M.I."/>
            <person name="Powell A.J."/>
            <person name="Barry K."/>
            <person name="Miller A.N."/>
            <person name="Grigoriev I.V."/>
            <person name="Debuchy R."/>
            <person name="Gladieux P."/>
            <person name="Thoren M.H."/>
            <person name="Johannesson H."/>
        </authorList>
    </citation>
    <scope>NUCLEOTIDE SEQUENCE</scope>
    <source>
        <strain evidence="10">CBS 958.72</strain>
    </source>
</reference>
<dbReference type="PANTHER" id="PTHR11800:SF2">
    <property type="entry name" value="DNA-DIRECTED RNA POLYMERASE II SUBUNIT RPB3"/>
    <property type="match status" value="1"/>
</dbReference>
<evidence type="ECO:0000256" key="2">
    <source>
        <dbReference type="ARBA" id="ARBA00011730"/>
    </source>
</evidence>
<dbReference type="PANTHER" id="PTHR11800">
    <property type="entry name" value="DNA-DIRECTED RNA POLYMERASE"/>
    <property type="match status" value="1"/>
</dbReference>
<dbReference type="SUPFAM" id="SSF55257">
    <property type="entry name" value="RBP11-like subunits of RNA polymerase"/>
    <property type="match status" value="1"/>
</dbReference>
<accession>A0AAE0N677</accession>
<dbReference type="InterPro" id="IPR022842">
    <property type="entry name" value="RNAP_Rpo3/Rpb3/RPAC1"/>
</dbReference>
<keyword evidence="3 10" id="KW-0240">DNA-directed RNA polymerase</keyword>
<dbReference type="SUPFAM" id="SSF56553">
    <property type="entry name" value="Insert subdomain of RNA polymerase alpha subunit"/>
    <property type="match status" value="1"/>
</dbReference>
<dbReference type="GO" id="GO:0003677">
    <property type="term" value="F:DNA binding"/>
    <property type="evidence" value="ECO:0007669"/>
    <property type="project" value="InterPro"/>
</dbReference>
<evidence type="ECO:0000256" key="8">
    <source>
        <dbReference type="SAM" id="MobiDB-lite"/>
    </source>
</evidence>
<keyword evidence="5" id="KW-0539">Nucleus</keyword>
<dbReference type="Gene3D" id="3.30.1360.10">
    <property type="entry name" value="RNA polymerase, RBP11-like subunit"/>
    <property type="match status" value="1"/>
</dbReference>
<feature type="compositionally biased region" description="Gly residues" evidence="8">
    <location>
        <begin position="312"/>
        <end position="345"/>
    </location>
</feature>
<dbReference type="GO" id="GO:0006366">
    <property type="term" value="P:transcription by RNA polymerase II"/>
    <property type="evidence" value="ECO:0007669"/>
    <property type="project" value="TreeGrafter"/>
</dbReference>
<keyword evidence="4" id="KW-0804">Transcription</keyword>
<dbReference type="GO" id="GO:0046983">
    <property type="term" value="F:protein dimerization activity"/>
    <property type="evidence" value="ECO:0007669"/>
    <property type="project" value="InterPro"/>
</dbReference>
<sequence length="345" mass="37110">MDYGTTNPDEVIKHARIDKTPTVKISHSDALRCKFELKDTTMDFANTLRRVMLAEIPTIAIDLVQIEENSSVLADEFIAHRLGLIPLNAEGVKKLKSSRECDCDEYCDQCSVTLTLHAKCTGEENMQVVARDLVPAGDRLNDHIGTPVITDADGQGPLILKLRPGQEIKLTCIAKKGIAKEHAKWAPSAAIGYEYDPHNKFHHLDMWYEENPKKEWPPSDYATWEDPPDETQPFQFDAEPTTFYFNVETAGPLAPDAIATEAMEVMMMKLAGLVNELTAGEGGSGANGLESPGFGGGGGDGWQDGYTTPSGFGAGGGGNQSSWGGGGGVTPYGTTPYGGSGAPSW</sequence>
<evidence type="ECO:0000256" key="3">
    <source>
        <dbReference type="ARBA" id="ARBA00022478"/>
    </source>
</evidence>
<dbReference type="PROSITE" id="PS00446">
    <property type="entry name" value="RNA_POL_D_30KD"/>
    <property type="match status" value="1"/>
</dbReference>
<dbReference type="InterPro" id="IPR011263">
    <property type="entry name" value="DNA-dir_RNA_pol_RpoA/D/Rpb3"/>
</dbReference>
<comment type="subunit">
    <text evidence="2">Component of the RNA polymerase II (Pol II) complex consisting of 12 subunits.</text>
</comment>
<evidence type="ECO:0000256" key="4">
    <source>
        <dbReference type="ARBA" id="ARBA00023163"/>
    </source>
</evidence>
<comment type="subcellular location">
    <subcellularLocation>
        <location evidence="1">Nucleus</location>
    </subcellularLocation>
</comment>
<dbReference type="InterPro" id="IPR050518">
    <property type="entry name" value="Rpo3/RPB3_RNA_Pol_subunit"/>
</dbReference>
<evidence type="ECO:0000256" key="5">
    <source>
        <dbReference type="ARBA" id="ARBA00023242"/>
    </source>
</evidence>
<organism evidence="10 11">
    <name type="scientific">Lasiosphaeria ovina</name>
    <dbReference type="NCBI Taxonomy" id="92902"/>
    <lineage>
        <taxon>Eukaryota</taxon>
        <taxon>Fungi</taxon>
        <taxon>Dikarya</taxon>
        <taxon>Ascomycota</taxon>
        <taxon>Pezizomycotina</taxon>
        <taxon>Sordariomycetes</taxon>
        <taxon>Sordariomycetidae</taxon>
        <taxon>Sordariales</taxon>
        <taxon>Lasiosphaeriaceae</taxon>
        <taxon>Lasiosphaeria</taxon>
    </lineage>
</organism>
<dbReference type="InterPro" id="IPR036643">
    <property type="entry name" value="RNApol_insert_sf"/>
</dbReference>
<dbReference type="Pfam" id="PF01000">
    <property type="entry name" value="RNA_pol_A_bac"/>
    <property type="match status" value="1"/>
</dbReference>
<gene>
    <name evidence="10" type="ORF">B0T24DRAFT_680712</name>
</gene>
<reference evidence="10" key="1">
    <citation type="journal article" date="2023" name="Mol. Phylogenet. Evol.">
        <title>Genome-scale phylogeny and comparative genomics of the fungal order Sordariales.</title>
        <authorList>
            <person name="Hensen N."/>
            <person name="Bonometti L."/>
            <person name="Westerberg I."/>
            <person name="Brannstrom I.O."/>
            <person name="Guillou S."/>
            <person name="Cros-Aarteil S."/>
            <person name="Calhoun S."/>
            <person name="Haridas S."/>
            <person name="Kuo A."/>
            <person name="Mondo S."/>
            <person name="Pangilinan J."/>
            <person name="Riley R."/>
            <person name="LaButti K."/>
            <person name="Andreopoulos B."/>
            <person name="Lipzen A."/>
            <person name="Chen C."/>
            <person name="Yan M."/>
            <person name="Daum C."/>
            <person name="Ng V."/>
            <person name="Clum A."/>
            <person name="Steindorff A."/>
            <person name="Ohm R.A."/>
            <person name="Martin F."/>
            <person name="Silar P."/>
            <person name="Natvig D.O."/>
            <person name="Lalanne C."/>
            <person name="Gautier V."/>
            <person name="Ament-Velasquez S.L."/>
            <person name="Kruys A."/>
            <person name="Hutchinson M.I."/>
            <person name="Powell A.J."/>
            <person name="Barry K."/>
            <person name="Miller A.N."/>
            <person name="Grigoriev I.V."/>
            <person name="Debuchy R."/>
            <person name="Gladieux P."/>
            <person name="Hiltunen Thoren M."/>
            <person name="Johannesson H."/>
        </authorList>
    </citation>
    <scope>NUCLEOTIDE SEQUENCE</scope>
    <source>
        <strain evidence="10">CBS 958.72</strain>
    </source>
</reference>
<dbReference type="Gene3D" id="2.170.120.12">
    <property type="entry name" value="DNA-directed RNA polymerase, insert domain"/>
    <property type="match status" value="1"/>
</dbReference>
<evidence type="ECO:0000313" key="11">
    <source>
        <dbReference type="Proteomes" id="UP001287356"/>
    </source>
</evidence>
<dbReference type="HAMAP" id="MF_00320">
    <property type="entry name" value="RNApol_arch_Rpo3"/>
    <property type="match status" value="1"/>
</dbReference>
<feature type="compositionally biased region" description="Gly residues" evidence="8">
    <location>
        <begin position="293"/>
        <end position="302"/>
    </location>
</feature>
<dbReference type="GO" id="GO:0003899">
    <property type="term" value="F:DNA-directed RNA polymerase activity"/>
    <property type="evidence" value="ECO:0007669"/>
    <property type="project" value="InterPro"/>
</dbReference>
<feature type="domain" description="DNA-directed RNA polymerase RpoA/D/Rpb3-type" evidence="9">
    <location>
        <begin position="32"/>
        <end position="276"/>
    </location>
</feature>
<dbReference type="Proteomes" id="UP001287356">
    <property type="component" value="Unassembled WGS sequence"/>
</dbReference>
<comment type="caution">
    <text evidence="10">The sequence shown here is derived from an EMBL/GenBank/DDBJ whole genome shotgun (WGS) entry which is preliminary data.</text>
</comment>
<dbReference type="SMART" id="SM00662">
    <property type="entry name" value="RPOLD"/>
    <property type="match status" value="1"/>
</dbReference>
<feature type="region of interest" description="Disordered" evidence="8">
    <location>
        <begin position="282"/>
        <end position="345"/>
    </location>
</feature>
<dbReference type="NCBIfam" id="NF001988">
    <property type="entry name" value="PRK00783.1"/>
    <property type="match status" value="1"/>
</dbReference>
<dbReference type="CDD" id="cd07031">
    <property type="entry name" value="RNAP_II_RPB3"/>
    <property type="match status" value="1"/>
</dbReference>